<feature type="domain" description="HRDC" evidence="17">
    <location>
        <begin position="521"/>
        <end position="601"/>
    </location>
</feature>
<dbReference type="GO" id="GO:0003678">
    <property type="term" value="F:DNA helicase activity"/>
    <property type="evidence" value="ECO:0007669"/>
    <property type="project" value="UniProtKB-EC"/>
</dbReference>
<dbReference type="PROSITE" id="PS51192">
    <property type="entry name" value="HELICASE_ATP_BIND_1"/>
    <property type="match status" value="1"/>
</dbReference>
<dbReference type="Pfam" id="PF14493">
    <property type="entry name" value="HTH_40"/>
    <property type="match status" value="1"/>
</dbReference>
<dbReference type="GO" id="GO:0016787">
    <property type="term" value="F:hydrolase activity"/>
    <property type="evidence" value="ECO:0007669"/>
    <property type="project" value="UniProtKB-KW"/>
</dbReference>
<comment type="similarity">
    <text evidence="3">Belongs to the helicase family. RecQ subfamily.</text>
</comment>
<evidence type="ECO:0000256" key="13">
    <source>
        <dbReference type="ARBA" id="ARBA00023204"/>
    </source>
</evidence>
<organism evidence="20 21">
    <name type="scientific">Chitinophaga caseinilytica</name>
    <dbReference type="NCBI Taxonomy" id="2267521"/>
    <lineage>
        <taxon>Bacteria</taxon>
        <taxon>Pseudomonadati</taxon>
        <taxon>Bacteroidota</taxon>
        <taxon>Chitinophagia</taxon>
        <taxon>Chitinophagales</taxon>
        <taxon>Chitinophagaceae</taxon>
        <taxon>Chitinophaga</taxon>
    </lineage>
</organism>
<dbReference type="InterPro" id="IPR018982">
    <property type="entry name" value="RQC_domain"/>
</dbReference>
<keyword evidence="9" id="KW-0862">Zinc</keyword>
<dbReference type="Pfam" id="PF00570">
    <property type="entry name" value="HRDC"/>
    <property type="match status" value="1"/>
</dbReference>
<keyword evidence="14" id="KW-0413">Isomerase</keyword>
<evidence type="ECO:0000256" key="16">
    <source>
        <dbReference type="NCBIfam" id="TIGR01389"/>
    </source>
</evidence>
<evidence type="ECO:0000313" key="20">
    <source>
        <dbReference type="EMBL" id="WZN48903.1"/>
    </source>
</evidence>
<dbReference type="SUPFAM" id="SSF47819">
    <property type="entry name" value="HRDC-like"/>
    <property type="match status" value="1"/>
</dbReference>
<keyword evidence="7 20" id="KW-0378">Hydrolase</keyword>
<evidence type="ECO:0000256" key="14">
    <source>
        <dbReference type="ARBA" id="ARBA00023235"/>
    </source>
</evidence>
<dbReference type="SMART" id="SM00487">
    <property type="entry name" value="DEXDc"/>
    <property type="match status" value="1"/>
</dbReference>
<dbReference type="InterPro" id="IPR011545">
    <property type="entry name" value="DEAD/DEAH_box_helicase_dom"/>
</dbReference>
<evidence type="ECO:0000256" key="6">
    <source>
        <dbReference type="ARBA" id="ARBA00022763"/>
    </source>
</evidence>
<feature type="domain" description="Helicase C-terminal" evidence="19">
    <location>
        <begin position="215"/>
        <end position="361"/>
    </location>
</feature>
<sequence length="722" mass="80813">MQSLFALLKQHFGYTQFRHNQQAIIEHVLNGGDTMVLMPTGGGKSICYQLPALALEGVTIVVSPLIALMKDQVDALRQNGITAAYLNSTQSMSEQQTVMQMMQLGQVKLLYLAPERLIGEANFMQWLATLKVALFAIDEAHCISHWGHDFRQEYLALGQLKDKFPGVPVIALTATADGITKQDILDKLRLRNPAVFENSFNRPNIHYSVRPKKDHYQQLVEYLRQHPDDSGIIYCLSRSGTESLAEDLQSEGFSAAAYHAGLERALREERQDRFLRDDIRIMVATIAFGMGINKSNVRFVVHADLPKNIEGYYQETGRAGRDGLPSEAILFYSAGDVFKMKRFASVDGNEEQSAVMLRKLEQMAGLCETITCRRQYLLRYFGEESPDACGNCDICQGQYEKADGTVAAQKLLSAVYRLQERFGLNYVVDFLRGSAGVREAHQEIKTYGIGKDIGKDQWKQYARELMQLGFLGQSTGEYPLLRLTDTSWSVLRGEVQVQLTAQVAAPQGSAMQSGSSRHTGDIPQPVLLAELKQLRRSLAEKERVPPYIIFSDATLAELCSWLPQSMGELARISGFGEVKLAKYGEPFLEVMLQYCQRHGLQSQMHLKAGKAVKPRKSKPETGNSQRASLQLFQDGMAVEEIAAQRGLAISTVESHLADFIRKGELDIREMVPDSGRLAWILRAVESAGAQGLTRIREQLGDEVGYGEIRAVLNYYYWLQEQA</sequence>
<evidence type="ECO:0000259" key="18">
    <source>
        <dbReference type="PROSITE" id="PS51192"/>
    </source>
</evidence>
<dbReference type="InterPro" id="IPR014001">
    <property type="entry name" value="Helicase_ATP-bd"/>
</dbReference>
<dbReference type="Gene3D" id="1.10.150.80">
    <property type="entry name" value="HRDC domain"/>
    <property type="match status" value="1"/>
</dbReference>
<evidence type="ECO:0000256" key="2">
    <source>
        <dbReference type="ARBA" id="ARBA00001947"/>
    </source>
</evidence>
<evidence type="ECO:0000256" key="12">
    <source>
        <dbReference type="ARBA" id="ARBA00023172"/>
    </source>
</evidence>
<dbReference type="Proteomes" id="UP001449657">
    <property type="component" value="Chromosome"/>
</dbReference>
<dbReference type="Pfam" id="PF00271">
    <property type="entry name" value="Helicase_C"/>
    <property type="match status" value="1"/>
</dbReference>
<dbReference type="EMBL" id="CP150096">
    <property type="protein sequence ID" value="WZN48903.1"/>
    <property type="molecule type" value="Genomic_DNA"/>
</dbReference>
<dbReference type="SMART" id="SM00490">
    <property type="entry name" value="HELICc"/>
    <property type="match status" value="1"/>
</dbReference>
<dbReference type="EC" id="5.6.2.4" evidence="16"/>
<keyword evidence="21" id="KW-1185">Reference proteome</keyword>
<dbReference type="InterPro" id="IPR027417">
    <property type="entry name" value="P-loop_NTPase"/>
</dbReference>
<dbReference type="InterPro" id="IPR006293">
    <property type="entry name" value="DNA_helicase_ATP-dep_RecQ_bac"/>
</dbReference>
<evidence type="ECO:0000256" key="9">
    <source>
        <dbReference type="ARBA" id="ARBA00022833"/>
    </source>
</evidence>
<dbReference type="InterPro" id="IPR001650">
    <property type="entry name" value="Helicase_C-like"/>
</dbReference>
<proteinExistence type="inferred from homology"/>
<gene>
    <name evidence="20" type="primary">recQ</name>
    <name evidence="20" type="ORF">WJU22_12060</name>
</gene>
<dbReference type="SUPFAM" id="SSF46785">
    <property type="entry name" value="Winged helix' DNA-binding domain"/>
    <property type="match status" value="1"/>
</dbReference>
<keyword evidence="13" id="KW-0234">DNA repair</keyword>
<name>A0ABZ2ZBG9_9BACT</name>
<keyword evidence="12" id="KW-0233">DNA recombination</keyword>
<evidence type="ECO:0000256" key="15">
    <source>
        <dbReference type="ARBA" id="ARBA00034617"/>
    </source>
</evidence>
<keyword evidence="10" id="KW-0067">ATP-binding</keyword>
<keyword evidence="8 20" id="KW-0347">Helicase</keyword>
<reference evidence="20 21" key="1">
    <citation type="submission" date="2024-03" db="EMBL/GenBank/DDBJ databases">
        <title>Chitinophaga caseinilytica sp. nov., a casein hydrolysing bacterium isolated from forest soil.</title>
        <authorList>
            <person name="Lee D.S."/>
            <person name="Han D.M."/>
            <person name="Baek J.H."/>
            <person name="Choi D.G."/>
            <person name="Jeon J.H."/>
            <person name="Jeon C.O."/>
        </authorList>
    </citation>
    <scope>NUCLEOTIDE SEQUENCE [LARGE SCALE GENOMIC DNA]</scope>
    <source>
        <strain evidence="20 21">KACC 19118</strain>
    </source>
</reference>
<dbReference type="NCBIfam" id="TIGR01389">
    <property type="entry name" value="recQ"/>
    <property type="match status" value="1"/>
</dbReference>
<protein>
    <recommendedName>
        <fullName evidence="16">DNA helicase RecQ</fullName>
        <ecNumber evidence="16">5.6.2.4</ecNumber>
    </recommendedName>
</protein>
<feature type="domain" description="Helicase ATP-binding" evidence="18">
    <location>
        <begin position="25"/>
        <end position="194"/>
    </location>
</feature>
<dbReference type="Pfam" id="PF16124">
    <property type="entry name" value="RecQ_Zn_bind"/>
    <property type="match status" value="1"/>
</dbReference>
<dbReference type="InterPro" id="IPR036390">
    <property type="entry name" value="WH_DNA-bd_sf"/>
</dbReference>
<dbReference type="InterPro" id="IPR036388">
    <property type="entry name" value="WH-like_DNA-bd_sf"/>
</dbReference>
<accession>A0ABZ2ZBG9</accession>
<dbReference type="InterPro" id="IPR004589">
    <property type="entry name" value="DNA_helicase_ATP-dep_RecQ"/>
</dbReference>
<comment type="cofactor">
    <cofactor evidence="2">
        <name>Zn(2+)</name>
        <dbReference type="ChEBI" id="CHEBI:29105"/>
    </cofactor>
</comment>
<dbReference type="Pfam" id="PF00270">
    <property type="entry name" value="DEAD"/>
    <property type="match status" value="1"/>
</dbReference>
<keyword evidence="4" id="KW-0479">Metal-binding</keyword>
<comment type="catalytic activity">
    <reaction evidence="15">
        <text>Couples ATP hydrolysis with the unwinding of duplex DNA by translocating in the 3'-5' direction.</text>
        <dbReference type="EC" id="5.6.2.4"/>
    </reaction>
</comment>
<dbReference type="Gene3D" id="3.40.50.300">
    <property type="entry name" value="P-loop containing nucleotide triphosphate hydrolases"/>
    <property type="match status" value="2"/>
</dbReference>
<dbReference type="InterPro" id="IPR032284">
    <property type="entry name" value="RecQ_Zn-bd"/>
</dbReference>
<dbReference type="InterPro" id="IPR002121">
    <property type="entry name" value="HRDC_dom"/>
</dbReference>
<dbReference type="SMART" id="SM00341">
    <property type="entry name" value="HRDC"/>
    <property type="match status" value="1"/>
</dbReference>
<dbReference type="Pfam" id="PF09382">
    <property type="entry name" value="RQC"/>
    <property type="match status" value="1"/>
</dbReference>
<dbReference type="PANTHER" id="PTHR13710">
    <property type="entry name" value="DNA HELICASE RECQ FAMILY MEMBER"/>
    <property type="match status" value="1"/>
</dbReference>
<evidence type="ECO:0000259" key="17">
    <source>
        <dbReference type="PROSITE" id="PS50967"/>
    </source>
</evidence>
<comment type="cofactor">
    <cofactor evidence="1">
        <name>Mg(2+)</name>
        <dbReference type="ChEBI" id="CHEBI:18420"/>
    </cofactor>
</comment>
<dbReference type="NCBIfam" id="TIGR00614">
    <property type="entry name" value="recQ_fam"/>
    <property type="match status" value="1"/>
</dbReference>
<dbReference type="RefSeq" id="WP_341843480.1">
    <property type="nucleotide sequence ID" value="NZ_CP149792.1"/>
</dbReference>
<evidence type="ECO:0000256" key="7">
    <source>
        <dbReference type="ARBA" id="ARBA00022801"/>
    </source>
</evidence>
<dbReference type="SMART" id="SM00956">
    <property type="entry name" value="RQC"/>
    <property type="match status" value="1"/>
</dbReference>
<keyword evidence="5" id="KW-0547">Nucleotide-binding</keyword>
<evidence type="ECO:0000256" key="1">
    <source>
        <dbReference type="ARBA" id="ARBA00001946"/>
    </source>
</evidence>
<dbReference type="InterPro" id="IPR029491">
    <property type="entry name" value="Helicase_HTH"/>
</dbReference>
<evidence type="ECO:0000256" key="8">
    <source>
        <dbReference type="ARBA" id="ARBA00022806"/>
    </source>
</evidence>
<dbReference type="Gene3D" id="1.10.10.10">
    <property type="entry name" value="Winged helix-like DNA-binding domain superfamily/Winged helix DNA-binding domain"/>
    <property type="match status" value="1"/>
</dbReference>
<dbReference type="PROSITE" id="PS50967">
    <property type="entry name" value="HRDC"/>
    <property type="match status" value="1"/>
</dbReference>
<evidence type="ECO:0000256" key="5">
    <source>
        <dbReference type="ARBA" id="ARBA00022741"/>
    </source>
</evidence>
<dbReference type="CDD" id="cd18794">
    <property type="entry name" value="SF2_C_RecQ"/>
    <property type="match status" value="1"/>
</dbReference>
<evidence type="ECO:0000256" key="4">
    <source>
        <dbReference type="ARBA" id="ARBA00022723"/>
    </source>
</evidence>
<dbReference type="InterPro" id="IPR044876">
    <property type="entry name" value="HRDC_dom_sf"/>
</dbReference>
<evidence type="ECO:0000256" key="11">
    <source>
        <dbReference type="ARBA" id="ARBA00023125"/>
    </source>
</evidence>
<dbReference type="CDD" id="cd17920">
    <property type="entry name" value="DEXHc_RecQ"/>
    <property type="match status" value="1"/>
</dbReference>
<dbReference type="PROSITE" id="PS51194">
    <property type="entry name" value="HELICASE_CTER"/>
    <property type="match status" value="1"/>
</dbReference>
<evidence type="ECO:0000259" key="19">
    <source>
        <dbReference type="PROSITE" id="PS51194"/>
    </source>
</evidence>
<evidence type="ECO:0000256" key="3">
    <source>
        <dbReference type="ARBA" id="ARBA00005446"/>
    </source>
</evidence>
<dbReference type="PANTHER" id="PTHR13710:SF105">
    <property type="entry name" value="ATP-DEPENDENT DNA HELICASE Q1"/>
    <property type="match status" value="1"/>
</dbReference>
<dbReference type="InterPro" id="IPR010997">
    <property type="entry name" value="HRDC-like_sf"/>
</dbReference>
<dbReference type="SUPFAM" id="SSF52540">
    <property type="entry name" value="P-loop containing nucleoside triphosphate hydrolases"/>
    <property type="match status" value="1"/>
</dbReference>
<keyword evidence="11" id="KW-0238">DNA-binding</keyword>
<evidence type="ECO:0000313" key="21">
    <source>
        <dbReference type="Proteomes" id="UP001449657"/>
    </source>
</evidence>
<keyword evidence="6" id="KW-0227">DNA damage</keyword>
<evidence type="ECO:0000256" key="10">
    <source>
        <dbReference type="ARBA" id="ARBA00022840"/>
    </source>
</evidence>